<organism evidence="4 5">
    <name type="scientific">Candidatus Aquicultor secundus</name>
    <dbReference type="NCBI Taxonomy" id="1973895"/>
    <lineage>
        <taxon>Bacteria</taxon>
        <taxon>Bacillati</taxon>
        <taxon>Actinomycetota</taxon>
        <taxon>Candidatus Aquicultoria</taxon>
        <taxon>Candidatus Aquicultorales</taxon>
        <taxon>Candidatus Aquicultoraceae</taxon>
        <taxon>Candidatus Aquicultor</taxon>
    </lineage>
</organism>
<keyword evidence="4" id="KW-0371">Homeobox</keyword>
<dbReference type="GO" id="GO:0046872">
    <property type="term" value="F:metal ion binding"/>
    <property type="evidence" value="ECO:0007669"/>
    <property type="project" value="UniProtKB-KW"/>
</dbReference>
<keyword evidence="2" id="KW-0408">Iron</keyword>
<dbReference type="Proteomes" id="UP000230956">
    <property type="component" value="Unassembled WGS sequence"/>
</dbReference>
<evidence type="ECO:0000313" key="4">
    <source>
        <dbReference type="EMBL" id="PIZ42148.1"/>
    </source>
</evidence>
<feature type="non-terminal residue" evidence="4">
    <location>
        <position position="76"/>
    </location>
</feature>
<dbReference type="PANTHER" id="PTHR43342">
    <property type="entry name" value="NADH-QUINONE OXIDOREDUCTASE, E SUBUNIT"/>
    <property type="match status" value="1"/>
</dbReference>
<dbReference type="Gene3D" id="3.40.30.10">
    <property type="entry name" value="Glutaredoxin"/>
    <property type="match status" value="1"/>
</dbReference>
<name>A0A2M7TAX3_9ACTN</name>
<dbReference type="Pfam" id="PF01257">
    <property type="entry name" value="2Fe-2S_thioredx"/>
    <property type="match status" value="1"/>
</dbReference>
<dbReference type="EMBL" id="PFNG01000026">
    <property type="protein sequence ID" value="PIZ42148.1"/>
    <property type="molecule type" value="Genomic_DNA"/>
</dbReference>
<dbReference type="InterPro" id="IPR041921">
    <property type="entry name" value="NuoE_N"/>
</dbReference>
<keyword evidence="3" id="KW-0411">Iron-sulfur</keyword>
<evidence type="ECO:0000256" key="3">
    <source>
        <dbReference type="ARBA" id="ARBA00023014"/>
    </source>
</evidence>
<gene>
    <name evidence="4" type="ORF">COY37_00910</name>
</gene>
<dbReference type="InterPro" id="IPR036249">
    <property type="entry name" value="Thioredoxin-like_sf"/>
</dbReference>
<sequence>PHSLIQTLHTVQETFGFLDEEAMRYMAAALRVPLSQVYGVATFYYFFTLKPPGEHTCTVCTGTACYIKGAEDLLRA</sequence>
<feature type="non-terminal residue" evidence="4">
    <location>
        <position position="1"/>
    </location>
</feature>
<dbReference type="PANTHER" id="PTHR43342:SF2">
    <property type="entry name" value="POTENTIAL NAD-REDUCING HYDROGENASE SUBUNIT"/>
    <property type="match status" value="1"/>
</dbReference>
<dbReference type="SUPFAM" id="SSF52833">
    <property type="entry name" value="Thioredoxin-like"/>
    <property type="match status" value="1"/>
</dbReference>
<evidence type="ECO:0000256" key="2">
    <source>
        <dbReference type="ARBA" id="ARBA00023004"/>
    </source>
</evidence>
<keyword evidence="1" id="KW-0479">Metal-binding</keyword>
<reference evidence="5" key="1">
    <citation type="submission" date="2017-09" db="EMBL/GenBank/DDBJ databases">
        <title>Depth-based differentiation of microbial function through sediment-hosted aquifers and enrichment of novel symbionts in the deep terrestrial subsurface.</title>
        <authorList>
            <person name="Probst A.J."/>
            <person name="Ladd B."/>
            <person name="Jarett J.K."/>
            <person name="Geller-Mcgrath D.E."/>
            <person name="Sieber C.M.K."/>
            <person name="Emerson J.B."/>
            <person name="Anantharaman K."/>
            <person name="Thomas B.C."/>
            <person name="Malmstrom R."/>
            <person name="Stieglmeier M."/>
            <person name="Klingl A."/>
            <person name="Woyke T."/>
            <person name="Ryan C.M."/>
            <person name="Banfield J.F."/>
        </authorList>
    </citation>
    <scope>NUCLEOTIDE SEQUENCE [LARGE SCALE GENOMIC DNA]</scope>
</reference>
<dbReference type="RefSeq" id="WP_286975556.1">
    <property type="nucleotide sequence ID" value="NZ_PFNG01000026.1"/>
</dbReference>
<dbReference type="GO" id="GO:0003677">
    <property type="term" value="F:DNA binding"/>
    <property type="evidence" value="ECO:0007669"/>
    <property type="project" value="UniProtKB-KW"/>
</dbReference>
<accession>A0A2M7TAX3</accession>
<proteinExistence type="predicted"/>
<dbReference type="AlphaFoldDB" id="A0A2M7TAX3"/>
<evidence type="ECO:0000313" key="5">
    <source>
        <dbReference type="Proteomes" id="UP000230956"/>
    </source>
</evidence>
<dbReference type="InterPro" id="IPR028431">
    <property type="entry name" value="NADP_DH_HndA-like"/>
</dbReference>
<dbReference type="Gene3D" id="1.10.10.1590">
    <property type="entry name" value="NADH-quinone oxidoreductase subunit E"/>
    <property type="match status" value="1"/>
</dbReference>
<dbReference type="GO" id="GO:0051536">
    <property type="term" value="F:iron-sulfur cluster binding"/>
    <property type="evidence" value="ECO:0007669"/>
    <property type="project" value="UniProtKB-KW"/>
</dbReference>
<evidence type="ECO:0000256" key="1">
    <source>
        <dbReference type="ARBA" id="ARBA00022723"/>
    </source>
</evidence>
<protein>
    <submittedName>
        <fullName evidence="4">Hydrogenase HoxE</fullName>
    </submittedName>
</protein>
<comment type="caution">
    <text evidence="4">The sequence shown here is derived from an EMBL/GenBank/DDBJ whole genome shotgun (WGS) entry which is preliminary data.</text>
</comment>